<evidence type="ECO:0000313" key="3">
    <source>
        <dbReference type="Proteomes" id="UP000632377"/>
    </source>
</evidence>
<dbReference type="InterPro" id="IPR002818">
    <property type="entry name" value="DJ-1/PfpI"/>
</dbReference>
<dbReference type="SUPFAM" id="SSF52317">
    <property type="entry name" value="Class I glutamine amidotransferase-like"/>
    <property type="match status" value="1"/>
</dbReference>
<feature type="domain" description="DJ-1/PfpI" evidence="1">
    <location>
        <begin position="2"/>
        <end position="169"/>
    </location>
</feature>
<dbReference type="EMBL" id="JAESWC010000001">
    <property type="protein sequence ID" value="MBL4934502.1"/>
    <property type="molecule type" value="Genomic_DNA"/>
</dbReference>
<comment type="caution">
    <text evidence="2">The sequence shown here is derived from an EMBL/GenBank/DDBJ whole genome shotgun (WGS) entry which is preliminary data.</text>
</comment>
<evidence type="ECO:0000313" key="2">
    <source>
        <dbReference type="EMBL" id="MBL4934502.1"/>
    </source>
</evidence>
<gene>
    <name evidence="2" type="ORF">JK636_01870</name>
</gene>
<dbReference type="Proteomes" id="UP000632377">
    <property type="component" value="Unassembled WGS sequence"/>
</dbReference>
<dbReference type="PANTHER" id="PTHR48094">
    <property type="entry name" value="PROTEIN/NUCLEIC ACID DEGLYCASE DJ-1-RELATED"/>
    <property type="match status" value="1"/>
</dbReference>
<evidence type="ECO:0000259" key="1">
    <source>
        <dbReference type="Pfam" id="PF01965"/>
    </source>
</evidence>
<reference evidence="2 3" key="1">
    <citation type="submission" date="2021-01" db="EMBL/GenBank/DDBJ databases">
        <title>Genome public.</title>
        <authorList>
            <person name="Liu C."/>
            <person name="Sun Q."/>
        </authorList>
    </citation>
    <scope>NUCLEOTIDE SEQUENCE [LARGE SCALE GENOMIC DNA]</scope>
    <source>
        <strain evidence="2 3">YIM B02515</strain>
    </source>
</reference>
<dbReference type="Gene3D" id="3.40.50.880">
    <property type="match status" value="1"/>
</dbReference>
<protein>
    <submittedName>
        <fullName evidence="2">DJ-1/PfpI family protein</fullName>
    </submittedName>
</protein>
<dbReference type="InterPro" id="IPR050325">
    <property type="entry name" value="Prot/Nucl_acid_deglycase"/>
</dbReference>
<accession>A0ABS1T590</accession>
<proteinExistence type="predicted"/>
<dbReference type="PANTHER" id="PTHR48094:SF12">
    <property type="entry name" value="PARKINSON DISEASE PROTEIN 7 HOMOLOG"/>
    <property type="match status" value="1"/>
</dbReference>
<dbReference type="Pfam" id="PF01965">
    <property type="entry name" value="DJ-1_PfpI"/>
    <property type="match status" value="1"/>
</dbReference>
<name>A0ABS1T590_9CLOT</name>
<sequence>MKRIFVFIYDDMADFEITFITHLLGADLSMEIVTISYEDKLIRSKSGVIYKPSKLIKNVLEEDADGLIIPGGWNGEIRPELIELIQNINSKGNLLGAICAGPRFLAKAGVLDSVSYTTSIVNWTETHKKDFMEEDPFPRQNFILDRVIRDSNIITAQGTAFIDFAIEIVDWFGGFDDEEDKNAFTKVIKGI</sequence>
<keyword evidence="3" id="KW-1185">Reference proteome</keyword>
<dbReference type="RefSeq" id="WP_202747134.1">
    <property type="nucleotide sequence ID" value="NZ_JAESWC010000001.1"/>
</dbReference>
<dbReference type="InterPro" id="IPR029062">
    <property type="entry name" value="Class_I_gatase-like"/>
</dbReference>
<organism evidence="2 3">
    <name type="scientific">Clostridium rhizosphaerae</name>
    <dbReference type="NCBI Taxonomy" id="2803861"/>
    <lineage>
        <taxon>Bacteria</taxon>
        <taxon>Bacillati</taxon>
        <taxon>Bacillota</taxon>
        <taxon>Clostridia</taxon>
        <taxon>Eubacteriales</taxon>
        <taxon>Clostridiaceae</taxon>
        <taxon>Clostridium</taxon>
    </lineage>
</organism>